<dbReference type="InterPro" id="IPR014500">
    <property type="entry name" value="UCP019307_cupin"/>
</dbReference>
<evidence type="ECO:0000259" key="1">
    <source>
        <dbReference type="Pfam" id="PF07883"/>
    </source>
</evidence>
<dbReference type="InterPro" id="IPR047121">
    <property type="entry name" value="YjiB-like"/>
</dbReference>
<dbReference type="InterPro" id="IPR013096">
    <property type="entry name" value="Cupin_2"/>
</dbReference>
<organism evidence="2 3">
    <name type="scientific">Exiguobacterium indicum</name>
    <dbReference type="NCBI Taxonomy" id="296995"/>
    <lineage>
        <taxon>Bacteria</taxon>
        <taxon>Bacillati</taxon>
        <taxon>Bacillota</taxon>
        <taxon>Bacilli</taxon>
        <taxon>Bacillales</taxon>
        <taxon>Bacillales Family XII. Incertae Sedis</taxon>
        <taxon>Exiguobacterium</taxon>
    </lineage>
</organism>
<dbReference type="PANTHER" id="PTHR36448">
    <property type="entry name" value="BLR7373 PROTEIN"/>
    <property type="match status" value="1"/>
</dbReference>
<dbReference type="OrthoDB" id="9791759at2"/>
<dbReference type="Proteomes" id="UP000053797">
    <property type="component" value="Unassembled WGS sequence"/>
</dbReference>
<dbReference type="InterPro" id="IPR014710">
    <property type="entry name" value="RmlC-like_jellyroll"/>
</dbReference>
<dbReference type="EMBL" id="LNQL01000004">
    <property type="protein sequence ID" value="KSU48361.1"/>
    <property type="molecule type" value="Genomic_DNA"/>
</dbReference>
<proteinExistence type="predicted"/>
<dbReference type="CDD" id="cd02219">
    <property type="entry name" value="cupin_YjlB-like"/>
    <property type="match status" value="1"/>
</dbReference>
<dbReference type="PIRSF" id="PIRSF019307">
    <property type="entry name" value="UCP019307"/>
    <property type="match status" value="1"/>
</dbReference>
<feature type="domain" description="Cupin type-2" evidence="1">
    <location>
        <begin position="56"/>
        <end position="103"/>
    </location>
</feature>
<name>A0A0V8GDJ5_9BACL</name>
<sequence>MRVEVFYFEDDGHIPNNPTFPVLIYRHAFTEPSHIEQTFHAHDWRNSWVDGIFDFHHYHSIAHEVIGILEGHATVQLGGPLGKTFTLTSGDVLILPAGTGHKALDTSRHFRVIGAYPDGQDYDTLTGQTSERPENLQRIRQVMRPTQDPVFGDHGPLFEHW</sequence>
<dbReference type="AlphaFoldDB" id="A0A0V8GDJ5"/>
<evidence type="ECO:0000313" key="3">
    <source>
        <dbReference type="Proteomes" id="UP000053797"/>
    </source>
</evidence>
<dbReference type="Pfam" id="PF07883">
    <property type="entry name" value="Cupin_2"/>
    <property type="match status" value="1"/>
</dbReference>
<dbReference type="PANTHER" id="PTHR36448:SF2">
    <property type="entry name" value="CUPIN TYPE-1 DOMAIN-CONTAINING PROTEIN"/>
    <property type="match status" value="1"/>
</dbReference>
<dbReference type="SUPFAM" id="SSF51182">
    <property type="entry name" value="RmlC-like cupins"/>
    <property type="match status" value="1"/>
</dbReference>
<dbReference type="Gene3D" id="2.60.120.10">
    <property type="entry name" value="Jelly Rolls"/>
    <property type="match status" value="1"/>
</dbReference>
<protein>
    <recommendedName>
        <fullName evidence="1">Cupin type-2 domain-containing protein</fullName>
    </recommendedName>
</protein>
<dbReference type="RefSeq" id="WP_058265653.1">
    <property type="nucleotide sequence ID" value="NZ_FMYN01000004.1"/>
</dbReference>
<dbReference type="InterPro" id="IPR011051">
    <property type="entry name" value="RmlC_Cupin_sf"/>
</dbReference>
<reference evidence="2 3" key="1">
    <citation type="journal article" date="2015" name="Int. J. Syst. Evol. Microbiol.">
        <title>Exiguobacterium enclense sp. nov., isolated from sediment.</title>
        <authorList>
            <person name="Dastager S.G."/>
            <person name="Mawlankar R."/>
            <person name="Sonalkar V.V."/>
            <person name="Thorat M.N."/>
            <person name="Mual P."/>
            <person name="Verma A."/>
            <person name="Krishnamurthi S."/>
            <person name="Tang S.K."/>
            <person name="Li W.J."/>
        </authorList>
    </citation>
    <scope>NUCLEOTIDE SEQUENCE [LARGE SCALE GENOMIC DNA]</scope>
    <source>
        <strain evidence="2 3">NIO-1109</strain>
    </source>
</reference>
<accession>A0A0V8GDJ5</accession>
<evidence type="ECO:0000313" key="2">
    <source>
        <dbReference type="EMBL" id="KSU48361.1"/>
    </source>
</evidence>
<comment type="caution">
    <text evidence="2">The sequence shown here is derived from an EMBL/GenBank/DDBJ whole genome shotgun (WGS) entry which is preliminary data.</text>
</comment>
<gene>
    <name evidence="2" type="ORF">AS033_12105</name>
</gene>